<proteinExistence type="predicted"/>
<name>A0A314XR80_PRUYE</name>
<keyword evidence="1" id="KW-0175">Coiled coil</keyword>
<protein>
    <submittedName>
        <fullName evidence="3">Uncharacterized protein</fullName>
    </submittedName>
</protein>
<dbReference type="EMBL" id="PJQY01002380">
    <property type="protein sequence ID" value="PQP94150.1"/>
    <property type="molecule type" value="Genomic_DNA"/>
</dbReference>
<feature type="compositionally biased region" description="Basic and acidic residues" evidence="2">
    <location>
        <begin position="50"/>
        <end position="71"/>
    </location>
</feature>
<comment type="caution">
    <text evidence="3">The sequence shown here is derived from an EMBL/GenBank/DDBJ whole genome shotgun (WGS) entry which is preliminary data.</text>
</comment>
<evidence type="ECO:0000256" key="2">
    <source>
        <dbReference type="SAM" id="MobiDB-lite"/>
    </source>
</evidence>
<gene>
    <name evidence="3" type="ORF">Pyn_16105</name>
</gene>
<feature type="region of interest" description="Disordered" evidence="2">
    <location>
        <begin position="50"/>
        <end position="90"/>
    </location>
</feature>
<keyword evidence="4" id="KW-1185">Reference proteome</keyword>
<dbReference type="AlphaFoldDB" id="A0A314XR80"/>
<organism evidence="3 4">
    <name type="scientific">Prunus yedoensis var. nudiflora</name>
    <dbReference type="NCBI Taxonomy" id="2094558"/>
    <lineage>
        <taxon>Eukaryota</taxon>
        <taxon>Viridiplantae</taxon>
        <taxon>Streptophyta</taxon>
        <taxon>Embryophyta</taxon>
        <taxon>Tracheophyta</taxon>
        <taxon>Spermatophyta</taxon>
        <taxon>Magnoliopsida</taxon>
        <taxon>eudicotyledons</taxon>
        <taxon>Gunneridae</taxon>
        <taxon>Pentapetalae</taxon>
        <taxon>rosids</taxon>
        <taxon>fabids</taxon>
        <taxon>Rosales</taxon>
        <taxon>Rosaceae</taxon>
        <taxon>Amygdaloideae</taxon>
        <taxon>Amygdaleae</taxon>
        <taxon>Prunus</taxon>
    </lineage>
</organism>
<feature type="coiled-coil region" evidence="1">
    <location>
        <begin position="166"/>
        <end position="242"/>
    </location>
</feature>
<sequence length="338" mass="38157">MVGNYCNGVGTSRSVANRARSRLTKCFPYPVSRGPLTYCSLVKRRADEQLPRDSDKRWAEGEPRRDTEKRPISSASTEGPRRASVDPISSPLEPWMDGEVALGAYQEAVRRVLKVNVVEGLFTEEMDYIGMTMSALENQLKVASLAAHCEFDRGKRDGQAVTVAELKRTVGEKAKVEEELEQMRGRLEEEVKRNAELSSSLGKLWDKKRGLGRELSAAQKNLDEAKQKIEAFTSELRTSYDDSMKDFMDSSEYHEKLAGQRVEGYFDLVEKVGEKYPSLDWSFLIGEAEETEAERIQTKDLDPFGLGILILSTPQRALQQTHNKNQPNNSNQPINYCH</sequence>
<dbReference type="Proteomes" id="UP000250321">
    <property type="component" value="Unassembled WGS sequence"/>
</dbReference>
<evidence type="ECO:0000313" key="3">
    <source>
        <dbReference type="EMBL" id="PQP94150.1"/>
    </source>
</evidence>
<reference evidence="3 4" key="1">
    <citation type="submission" date="2018-02" db="EMBL/GenBank/DDBJ databases">
        <title>Draft genome of wild Prunus yedoensis var. nudiflora.</title>
        <authorList>
            <person name="Baek S."/>
            <person name="Kim J.-H."/>
            <person name="Choi K."/>
            <person name="Kim G.-B."/>
            <person name="Cho A."/>
            <person name="Jang H."/>
            <person name="Shin C.-H."/>
            <person name="Yu H.-J."/>
            <person name="Mun J.-H."/>
        </authorList>
    </citation>
    <scope>NUCLEOTIDE SEQUENCE [LARGE SCALE GENOMIC DNA]</scope>
    <source>
        <strain evidence="4">cv. Jeju island</strain>
        <tissue evidence="3">Leaf</tissue>
    </source>
</reference>
<evidence type="ECO:0000313" key="4">
    <source>
        <dbReference type="Proteomes" id="UP000250321"/>
    </source>
</evidence>
<accession>A0A314XR80</accession>
<feature type="region of interest" description="Disordered" evidence="2">
    <location>
        <begin position="318"/>
        <end position="338"/>
    </location>
</feature>
<evidence type="ECO:0000256" key="1">
    <source>
        <dbReference type="SAM" id="Coils"/>
    </source>
</evidence>